<protein>
    <submittedName>
        <fullName evidence="3">Variable surface protein</fullName>
    </submittedName>
</protein>
<dbReference type="RefSeq" id="XP_028546991.1">
    <property type="nucleotide sequence ID" value="XM_028691190.1"/>
</dbReference>
<dbReference type="EMBL" id="BDQF01000298">
    <property type="protein sequence ID" value="GAW84402.1"/>
    <property type="molecule type" value="Genomic_DNA"/>
</dbReference>
<reference evidence="4" key="1">
    <citation type="submission" date="2017-04" db="EMBL/GenBank/DDBJ databases">
        <title>Plasmodium gonderi genome.</title>
        <authorList>
            <person name="Arisue N."/>
            <person name="Honma H."/>
            <person name="Kawai S."/>
            <person name="Tougan T."/>
            <person name="Tanabe K."/>
            <person name="Horii T."/>
        </authorList>
    </citation>
    <scope>NUCLEOTIDE SEQUENCE [LARGE SCALE GENOMIC DNA]</scope>
    <source>
        <strain evidence="4">ATCC 30045</strain>
    </source>
</reference>
<comment type="caution">
    <text evidence="3">The sequence shown here is derived from an EMBL/GenBank/DDBJ whole genome shotgun (WGS) entry which is preliminary data.</text>
</comment>
<feature type="region of interest" description="Disordered" evidence="1">
    <location>
        <begin position="223"/>
        <end position="245"/>
    </location>
</feature>
<evidence type="ECO:0000256" key="2">
    <source>
        <dbReference type="SAM" id="Phobius"/>
    </source>
</evidence>
<dbReference type="InterPro" id="IPR008780">
    <property type="entry name" value="Plasmodium_Vir"/>
</dbReference>
<dbReference type="Proteomes" id="UP000195521">
    <property type="component" value="Unassembled WGS sequence"/>
</dbReference>
<dbReference type="Pfam" id="PF05795">
    <property type="entry name" value="Plasmodium_Vir"/>
    <property type="match status" value="1"/>
</dbReference>
<gene>
    <name evidence="3" type="ORF">PGO_002790</name>
</gene>
<evidence type="ECO:0000313" key="3">
    <source>
        <dbReference type="EMBL" id="GAW84402.1"/>
    </source>
</evidence>
<keyword evidence="4" id="KW-1185">Reference proteome</keyword>
<keyword evidence="2" id="KW-0812">Transmembrane</keyword>
<feature type="transmembrane region" description="Helical" evidence="2">
    <location>
        <begin position="330"/>
        <end position="352"/>
    </location>
</feature>
<proteinExistence type="predicted"/>
<keyword evidence="2" id="KW-1133">Transmembrane helix</keyword>
<evidence type="ECO:0000256" key="1">
    <source>
        <dbReference type="SAM" id="MobiDB-lite"/>
    </source>
</evidence>
<name>A0A1Y1JUH7_PLAGO</name>
<accession>A0A1Y1JUH7</accession>
<evidence type="ECO:0000313" key="4">
    <source>
        <dbReference type="Proteomes" id="UP000195521"/>
    </source>
</evidence>
<keyword evidence="2" id="KW-0472">Membrane</keyword>
<dbReference type="GeneID" id="39745210"/>
<organism evidence="3 4">
    <name type="scientific">Plasmodium gonderi</name>
    <dbReference type="NCBI Taxonomy" id="77519"/>
    <lineage>
        <taxon>Eukaryota</taxon>
        <taxon>Sar</taxon>
        <taxon>Alveolata</taxon>
        <taxon>Apicomplexa</taxon>
        <taxon>Aconoidasida</taxon>
        <taxon>Haemosporida</taxon>
        <taxon>Plasmodiidae</taxon>
        <taxon>Plasmodium</taxon>
        <taxon>Plasmodium (Plasmodium)</taxon>
    </lineage>
</organism>
<dbReference type="AlphaFoldDB" id="A0A1Y1JUH7"/>
<feature type="compositionally biased region" description="Basic and acidic residues" evidence="1">
    <location>
        <begin position="223"/>
        <end position="235"/>
    </location>
</feature>
<sequence length="410" mass="47911">MGVHLGYEDLKKLPSKLMYTIFDKGEDNCENASFWSVSESLLKTYKLPINVCDKILKGLCYAYKSNERKAFNLDDCDYLYFWLCDVLHNNLSDRRTFSTVADILIFFLKSKNFTDICKKDKYNINQGNFREIKLLFDFSKDYDKLREYDPKPNKFCSDSFNLYLSEYILNYYQCRNKCTDSGNEGATCFAFSKYIKDKVKMNIGEWRCNSEKDQSSLVSLEINHEDQEKPSESKKTQRTQPESNVFMGVHEVGGEKNTQEETIRRVSEGDAIVVEQKKLIDKDNDIHKIEEEQDFTSKISTNYYAHIGPSEFKTFSDFPNNYSDFASPKYMTIAPLVIGITVFSIILCKVIIDVYKKVNFIPVVYWLKKSLLGKSKRKHNIIMDRNIIKDYTISEVLDSPRRFNVTYNNI</sequence>
<dbReference type="OrthoDB" id="383226at2759"/>